<keyword evidence="2" id="KW-0805">Transcription regulation</keyword>
<evidence type="ECO:0000313" key="11">
    <source>
        <dbReference type="Proteomes" id="UP000515121"/>
    </source>
</evidence>
<dbReference type="Pfam" id="PF00847">
    <property type="entry name" value="AP2"/>
    <property type="match status" value="1"/>
</dbReference>
<dbReference type="GO" id="GO:0045893">
    <property type="term" value="P:positive regulation of DNA-templated transcription"/>
    <property type="evidence" value="ECO:0007669"/>
    <property type="project" value="TreeGrafter"/>
</dbReference>
<feature type="region of interest" description="Disordered" evidence="9">
    <location>
        <begin position="35"/>
        <end position="66"/>
    </location>
</feature>
<dbReference type="AlphaFoldDB" id="A0A6P5YUP5"/>
<comment type="similarity">
    <text evidence="8">Belongs to the AP2/ERF transcription factor family. ERF subfamily.</text>
</comment>
<keyword evidence="11" id="KW-1185">Reference proteome</keyword>
<dbReference type="KEGG" id="dzi:111294945"/>
<dbReference type="Proteomes" id="UP000515121">
    <property type="component" value="Unplaced"/>
</dbReference>
<dbReference type="GO" id="GO:0003700">
    <property type="term" value="F:DNA-binding transcription factor activity"/>
    <property type="evidence" value="ECO:0007669"/>
    <property type="project" value="InterPro"/>
</dbReference>
<evidence type="ECO:0000256" key="8">
    <source>
        <dbReference type="ARBA" id="ARBA00024343"/>
    </source>
</evidence>
<protein>
    <submittedName>
        <fullName evidence="12">Uncharacterized protein LOC111294945</fullName>
    </submittedName>
</protein>
<dbReference type="PANTHER" id="PTHR31241">
    <property type="entry name" value="DEHYDRATION-RESPONSIVE ELEMENT-BINDING PROTEIN 2C"/>
    <property type="match status" value="1"/>
</dbReference>
<dbReference type="RefSeq" id="XP_022743982.1">
    <property type="nucleotide sequence ID" value="XM_022888247.1"/>
</dbReference>
<name>A0A6P5YUP5_DURZI</name>
<evidence type="ECO:0000256" key="1">
    <source>
        <dbReference type="ARBA" id="ARBA00004123"/>
    </source>
</evidence>
<keyword evidence="6" id="KW-0804">Transcription</keyword>
<organism evidence="11 12">
    <name type="scientific">Durio zibethinus</name>
    <name type="common">Durian</name>
    <dbReference type="NCBI Taxonomy" id="66656"/>
    <lineage>
        <taxon>Eukaryota</taxon>
        <taxon>Viridiplantae</taxon>
        <taxon>Streptophyta</taxon>
        <taxon>Embryophyta</taxon>
        <taxon>Tracheophyta</taxon>
        <taxon>Spermatophyta</taxon>
        <taxon>Magnoliopsida</taxon>
        <taxon>eudicotyledons</taxon>
        <taxon>Gunneridae</taxon>
        <taxon>Pentapetalae</taxon>
        <taxon>rosids</taxon>
        <taxon>malvids</taxon>
        <taxon>Malvales</taxon>
        <taxon>Malvaceae</taxon>
        <taxon>Helicteroideae</taxon>
        <taxon>Durio</taxon>
    </lineage>
</organism>
<evidence type="ECO:0000256" key="4">
    <source>
        <dbReference type="ARBA" id="ARBA00023125"/>
    </source>
</evidence>
<dbReference type="PANTHER" id="PTHR31241:SF62">
    <property type="entry name" value="DEHYDRATION-RESPONSIVE ELEMENT-BINDING PROTEIN 2D"/>
    <property type="match status" value="1"/>
</dbReference>
<dbReference type="GeneID" id="111294945"/>
<gene>
    <name evidence="12" type="primary">LOC111294945</name>
</gene>
<comment type="subcellular location">
    <subcellularLocation>
        <location evidence="1">Nucleus</location>
    </subcellularLocation>
</comment>
<evidence type="ECO:0000256" key="5">
    <source>
        <dbReference type="ARBA" id="ARBA00023159"/>
    </source>
</evidence>
<keyword evidence="4" id="KW-0238">DNA-binding</keyword>
<keyword evidence="7" id="KW-0539">Nucleus</keyword>
<proteinExistence type="inferred from homology"/>
<dbReference type="OrthoDB" id="550883at2759"/>
<evidence type="ECO:0000259" key="10">
    <source>
        <dbReference type="PROSITE" id="PS51032"/>
    </source>
</evidence>
<evidence type="ECO:0000256" key="9">
    <source>
        <dbReference type="SAM" id="MobiDB-lite"/>
    </source>
</evidence>
<dbReference type="InterPro" id="IPR016177">
    <property type="entry name" value="DNA-bd_dom_sf"/>
</dbReference>
<evidence type="ECO:0000256" key="6">
    <source>
        <dbReference type="ARBA" id="ARBA00023163"/>
    </source>
</evidence>
<dbReference type="Gene3D" id="3.30.730.10">
    <property type="entry name" value="AP2/ERF domain"/>
    <property type="match status" value="1"/>
</dbReference>
<sequence length="403" mass="44487">MGNGVVMNPDQPWRKRKRRDGFSISEILNVWKQHNEEGKATSRNPPAKGSKKGCVKGKGGPENQSCKYRGVRQRTWGKWVAEIRAPKSRAGRLWLGTFPTAFQAAMAYDEAARVLYGDSAILNLPLVSSGCLSSGETILDLVSLVTLNLNEETPSTVENEIQNIRPYWDEKCDTDIIAELKKELIIPESETKDDPLKDSNFSWLNALDLDEICGWNNGGLESESGNSCSKESSLVATLLNEGESRMNLLARDTEASSTSGKKKLRGEHKFRDGRANWEYDYNCDIISGVNKELFVPESGTKDDPLNESVFCLLGGLDFDEISGWNNDGLEPAGGNNGGLALSNVGECRMKLVKDTDAPSTSSGTMKLREENKVQDVRANWQCNDKCDITSGVNKGADYTRDRN</sequence>
<dbReference type="SUPFAM" id="SSF54171">
    <property type="entry name" value="DNA-binding domain"/>
    <property type="match status" value="1"/>
</dbReference>
<evidence type="ECO:0000256" key="7">
    <source>
        <dbReference type="ARBA" id="ARBA00023242"/>
    </source>
</evidence>
<evidence type="ECO:0000313" key="12">
    <source>
        <dbReference type="RefSeq" id="XP_022743982.1"/>
    </source>
</evidence>
<dbReference type="PROSITE" id="PS51032">
    <property type="entry name" value="AP2_ERF"/>
    <property type="match status" value="1"/>
</dbReference>
<dbReference type="SMART" id="SM00380">
    <property type="entry name" value="AP2"/>
    <property type="match status" value="1"/>
</dbReference>
<accession>A0A6P5YUP5</accession>
<dbReference type="InterPro" id="IPR036955">
    <property type="entry name" value="AP2/ERF_dom_sf"/>
</dbReference>
<reference evidence="12" key="1">
    <citation type="submission" date="2025-08" db="UniProtKB">
        <authorList>
            <consortium name="RefSeq"/>
        </authorList>
    </citation>
    <scope>IDENTIFICATION</scope>
    <source>
        <tissue evidence="12">Fruit stalk</tissue>
    </source>
</reference>
<dbReference type="FunFam" id="3.30.730.10:FF:000001">
    <property type="entry name" value="Ethylene-responsive transcription factor 2"/>
    <property type="match status" value="1"/>
</dbReference>
<dbReference type="InterPro" id="IPR001471">
    <property type="entry name" value="AP2/ERF_dom"/>
</dbReference>
<feature type="domain" description="AP2/ERF" evidence="10">
    <location>
        <begin position="67"/>
        <end position="125"/>
    </location>
</feature>
<evidence type="ECO:0000256" key="3">
    <source>
        <dbReference type="ARBA" id="ARBA00023016"/>
    </source>
</evidence>
<dbReference type="PRINTS" id="PR00367">
    <property type="entry name" value="ETHRSPELEMNT"/>
</dbReference>
<dbReference type="CDD" id="cd00018">
    <property type="entry name" value="AP2"/>
    <property type="match status" value="1"/>
</dbReference>
<keyword evidence="5" id="KW-0010">Activator</keyword>
<evidence type="ECO:0000256" key="2">
    <source>
        <dbReference type="ARBA" id="ARBA00023015"/>
    </source>
</evidence>
<dbReference type="GO" id="GO:0000976">
    <property type="term" value="F:transcription cis-regulatory region binding"/>
    <property type="evidence" value="ECO:0007669"/>
    <property type="project" value="TreeGrafter"/>
</dbReference>
<keyword evidence="3" id="KW-0346">Stress response</keyword>
<dbReference type="GO" id="GO:0006950">
    <property type="term" value="P:response to stress"/>
    <property type="evidence" value="ECO:0007669"/>
    <property type="project" value="TreeGrafter"/>
</dbReference>
<dbReference type="GO" id="GO:0005634">
    <property type="term" value="C:nucleus"/>
    <property type="evidence" value="ECO:0007669"/>
    <property type="project" value="UniProtKB-SubCell"/>
</dbReference>